<evidence type="ECO:0000256" key="2">
    <source>
        <dbReference type="ARBA" id="ARBA00010617"/>
    </source>
</evidence>
<name>A0A7H9SQW3_PENSQ</name>
<protein>
    <submittedName>
        <fullName evidence="9">PfpE</fullName>
    </submittedName>
</protein>
<accession>A0A7H9SQW3</accession>
<dbReference type="GO" id="GO:0020037">
    <property type="term" value="F:heme binding"/>
    <property type="evidence" value="ECO:0007669"/>
    <property type="project" value="InterPro"/>
</dbReference>
<dbReference type="CDD" id="cd11041">
    <property type="entry name" value="CYP503A1-like"/>
    <property type="match status" value="1"/>
</dbReference>
<sequence>MTANTSLPMSFAFQHAWTPLSDFDIASGGTYFMTAVLLISVTSLWLGSSRSDVQKLPSINPVAWFGSSTEAKRAFLTSSTRLFAKARVLFPNQPYRMLTDLGDVLVIPRQLIDEIRNETKLSFPAANMEAFHGNIPGFEAMAQFDNGGLLLKTVVRKQLTKYLSKVTQPLSEEAAHAISTNLGESSESQDIVLKPLVLDIVARMSSRVFMGTQLCRDPEWLKITKQYTMNLFFAATKLRVYPRPLRRFVHWFLPECRDMRAQYKEAQRVIEPVVMERREIRKQGIREGKNAPYFNDALDWADEEAERLGIQYNHEAFQLMLSVAAIHTTTDLLVQVMLDLTQHPEIIPVVRAEIVRELQVDGWGKSALDRLKTMDSLIKESQRLKPVGMAAMRRVAVDKVTLSNGLVIPKGTRTFVDCFPMRDPAVYDNPETWDPERFLRMRSQPGKERSSLLVTTASDHLGFGHGVFACPGRFFAANEIKVALCHILMKYEWELTPGTSVSPLILGAATMSNPTSKIRIRKRLNPELDLDAI</sequence>
<evidence type="ECO:0000256" key="4">
    <source>
        <dbReference type="ARBA" id="ARBA00022723"/>
    </source>
</evidence>
<feature type="binding site" description="axial binding residue" evidence="8">
    <location>
        <position position="470"/>
    </location>
    <ligand>
        <name>heme</name>
        <dbReference type="ChEBI" id="CHEBI:30413"/>
    </ligand>
    <ligandPart>
        <name>Fe</name>
        <dbReference type="ChEBI" id="CHEBI:18248"/>
    </ligandPart>
</feature>
<evidence type="ECO:0000256" key="5">
    <source>
        <dbReference type="ARBA" id="ARBA00023002"/>
    </source>
</evidence>
<evidence type="ECO:0000256" key="1">
    <source>
        <dbReference type="ARBA" id="ARBA00001971"/>
    </source>
</evidence>
<dbReference type="GO" id="GO:0005506">
    <property type="term" value="F:iron ion binding"/>
    <property type="evidence" value="ECO:0007669"/>
    <property type="project" value="InterPro"/>
</dbReference>
<dbReference type="InterPro" id="IPR036396">
    <property type="entry name" value="Cyt_P450_sf"/>
</dbReference>
<dbReference type="EMBL" id="MT603584">
    <property type="protein sequence ID" value="QNH68018.1"/>
    <property type="molecule type" value="Genomic_DNA"/>
</dbReference>
<proteinExistence type="inferred from homology"/>
<comment type="similarity">
    <text evidence="2">Belongs to the cytochrome P450 family.</text>
</comment>
<dbReference type="PRINTS" id="PR00465">
    <property type="entry name" value="EP450IV"/>
</dbReference>
<keyword evidence="5" id="KW-0560">Oxidoreductase</keyword>
<dbReference type="PANTHER" id="PTHR46206:SF2">
    <property type="entry name" value="CYTOCHROME P450 MONOOXYGENASE AUSG-RELATED"/>
    <property type="match status" value="1"/>
</dbReference>
<dbReference type="SUPFAM" id="SSF48264">
    <property type="entry name" value="Cytochrome P450"/>
    <property type="match status" value="1"/>
</dbReference>
<evidence type="ECO:0000256" key="7">
    <source>
        <dbReference type="ARBA" id="ARBA00023033"/>
    </source>
</evidence>
<dbReference type="GO" id="GO:0004497">
    <property type="term" value="F:monooxygenase activity"/>
    <property type="evidence" value="ECO:0007669"/>
    <property type="project" value="UniProtKB-KW"/>
</dbReference>
<dbReference type="GO" id="GO:0016705">
    <property type="term" value="F:oxidoreductase activity, acting on paired donors, with incorporation or reduction of molecular oxygen"/>
    <property type="evidence" value="ECO:0007669"/>
    <property type="project" value="InterPro"/>
</dbReference>
<evidence type="ECO:0000256" key="8">
    <source>
        <dbReference type="PIRSR" id="PIRSR602403-1"/>
    </source>
</evidence>
<dbReference type="AlphaFoldDB" id="A0A7H9SQW3"/>
<dbReference type="Pfam" id="PF00067">
    <property type="entry name" value="p450"/>
    <property type="match status" value="1"/>
</dbReference>
<comment type="cofactor">
    <cofactor evidence="1 8">
        <name>heme</name>
        <dbReference type="ChEBI" id="CHEBI:30413"/>
    </cofactor>
</comment>
<evidence type="ECO:0000256" key="3">
    <source>
        <dbReference type="ARBA" id="ARBA00022617"/>
    </source>
</evidence>
<organism evidence="9">
    <name type="scientific">Penicillium sp</name>
    <dbReference type="NCBI Taxonomy" id="5081"/>
    <lineage>
        <taxon>Eukaryota</taxon>
        <taxon>Fungi</taxon>
        <taxon>Dikarya</taxon>
        <taxon>Ascomycota</taxon>
        <taxon>Pezizomycotina</taxon>
        <taxon>Eurotiomycetes</taxon>
        <taxon>Eurotiomycetidae</taxon>
        <taxon>Eurotiales</taxon>
        <taxon>Aspergillaceae</taxon>
        <taxon>Penicillium</taxon>
    </lineage>
</organism>
<reference evidence="9" key="1">
    <citation type="submission" date="2020-06" db="EMBL/GenBank/DDBJ databases">
        <title>Concise biosynthesis of phenylfuropyridones from fungi.</title>
        <authorList>
            <person name="Zhang Z."/>
            <person name="Qiao T."/>
            <person name="Watanabe K."/>
            <person name="Tang Y."/>
        </authorList>
    </citation>
    <scope>NUCLEOTIDE SEQUENCE</scope>
    <source>
        <strain evidence="9">PKI-1938</strain>
    </source>
</reference>
<dbReference type="InterPro" id="IPR002403">
    <property type="entry name" value="Cyt_P450_E_grp-IV"/>
</dbReference>
<keyword evidence="6 8" id="KW-0408">Iron</keyword>
<keyword evidence="3 8" id="KW-0349">Heme</keyword>
<dbReference type="PANTHER" id="PTHR46206">
    <property type="entry name" value="CYTOCHROME P450"/>
    <property type="match status" value="1"/>
</dbReference>
<evidence type="ECO:0000256" key="6">
    <source>
        <dbReference type="ARBA" id="ARBA00023004"/>
    </source>
</evidence>
<keyword evidence="7" id="KW-0503">Monooxygenase</keyword>
<evidence type="ECO:0000313" key="9">
    <source>
        <dbReference type="EMBL" id="QNH68018.1"/>
    </source>
</evidence>
<keyword evidence="4 8" id="KW-0479">Metal-binding</keyword>
<dbReference type="GO" id="GO:0043386">
    <property type="term" value="P:mycotoxin biosynthetic process"/>
    <property type="evidence" value="ECO:0007669"/>
    <property type="project" value="UniProtKB-ARBA"/>
</dbReference>
<dbReference type="Gene3D" id="1.10.630.10">
    <property type="entry name" value="Cytochrome P450"/>
    <property type="match status" value="1"/>
</dbReference>
<dbReference type="InterPro" id="IPR001128">
    <property type="entry name" value="Cyt_P450"/>
</dbReference>